<feature type="transmembrane region" description="Helical" evidence="1">
    <location>
        <begin position="98"/>
        <end position="121"/>
    </location>
</feature>
<dbReference type="Proteomes" id="UP000316775">
    <property type="component" value="Unassembled WGS sequence"/>
</dbReference>
<dbReference type="AlphaFoldDB" id="A0A4Y4AS53"/>
<evidence type="ECO:0000313" key="2">
    <source>
        <dbReference type="EMBL" id="GEC71056.1"/>
    </source>
</evidence>
<gene>
    <name evidence="2" type="ORF">FFL01_05950</name>
</gene>
<name>A0A4Y4AS53_9FLAO</name>
<sequence length="131" mass="14776">MKITILKNRLVILLLVFTLTFQSCSIYKKTNVSLSEAEKANLKTLVVTDDNVKHKYTRIIKIDDNYYGEINTKGKTEQKLLSEDEIKSIRILDKTSSLIGNIVIVLATFGTILLISTVNFAPDFNIDDSGY</sequence>
<keyword evidence="1" id="KW-1133">Transmembrane helix</keyword>
<evidence type="ECO:0000256" key="1">
    <source>
        <dbReference type="SAM" id="Phobius"/>
    </source>
</evidence>
<accession>A0A4Y4AS53</accession>
<evidence type="ECO:0000313" key="3">
    <source>
        <dbReference type="Proteomes" id="UP000316775"/>
    </source>
</evidence>
<dbReference type="OrthoDB" id="1453201at2"/>
<keyword evidence="1" id="KW-0472">Membrane</keyword>
<dbReference type="PROSITE" id="PS51257">
    <property type="entry name" value="PROKAR_LIPOPROTEIN"/>
    <property type="match status" value="1"/>
</dbReference>
<proteinExistence type="predicted"/>
<comment type="caution">
    <text evidence="2">The sequence shown here is derived from an EMBL/GenBank/DDBJ whole genome shotgun (WGS) entry which is preliminary data.</text>
</comment>
<reference evidence="2 3" key="1">
    <citation type="submission" date="2019-06" db="EMBL/GenBank/DDBJ databases">
        <title>Whole genome shotgun sequence of Flavobacterium flevense NBRC 14960.</title>
        <authorList>
            <person name="Hosoyama A."/>
            <person name="Uohara A."/>
            <person name="Ohji S."/>
            <person name="Ichikawa N."/>
        </authorList>
    </citation>
    <scope>NUCLEOTIDE SEQUENCE [LARGE SCALE GENOMIC DNA]</scope>
    <source>
        <strain evidence="2 3">NBRC 14960</strain>
    </source>
</reference>
<organism evidence="2 3">
    <name type="scientific">Flavobacterium flevense</name>
    <dbReference type="NCBI Taxonomy" id="983"/>
    <lineage>
        <taxon>Bacteria</taxon>
        <taxon>Pseudomonadati</taxon>
        <taxon>Bacteroidota</taxon>
        <taxon>Flavobacteriia</taxon>
        <taxon>Flavobacteriales</taxon>
        <taxon>Flavobacteriaceae</taxon>
        <taxon>Flavobacterium</taxon>
    </lineage>
</organism>
<evidence type="ECO:0008006" key="4">
    <source>
        <dbReference type="Google" id="ProtNLM"/>
    </source>
</evidence>
<keyword evidence="1" id="KW-0812">Transmembrane</keyword>
<dbReference type="RefSeq" id="WP_073244246.1">
    <property type="nucleotide sequence ID" value="NZ_BJNP01000004.1"/>
</dbReference>
<keyword evidence="3" id="KW-1185">Reference proteome</keyword>
<protein>
    <recommendedName>
        <fullName evidence="4">Lipoprotein</fullName>
    </recommendedName>
</protein>
<dbReference type="EMBL" id="BJNP01000004">
    <property type="protein sequence ID" value="GEC71056.1"/>
    <property type="molecule type" value="Genomic_DNA"/>
</dbReference>